<feature type="domain" description="GmrSD restriction endonucleases N-terminal" evidence="1">
    <location>
        <begin position="8"/>
        <end position="199"/>
    </location>
</feature>
<dbReference type="InterPro" id="IPR011089">
    <property type="entry name" value="GmrSD_C"/>
</dbReference>
<protein>
    <submittedName>
        <fullName evidence="3">DUF262 domain-containing protein</fullName>
    </submittedName>
</protein>
<dbReference type="Pfam" id="PF07510">
    <property type="entry name" value="GmrSD_C"/>
    <property type="match status" value="1"/>
</dbReference>
<name>A0A940DS48_9BACT</name>
<gene>
    <name evidence="3" type="ORF">IAC07_07720</name>
</gene>
<reference evidence="3" key="2">
    <citation type="journal article" date="2021" name="PeerJ">
        <title>Extensive microbial diversity within the chicken gut microbiome revealed by metagenomics and culture.</title>
        <authorList>
            <person name="Gilroy R."/>
            <person name="Ravi A."/>
            <person name="Getino M."/>
            <person name="Pursley I."/>
            <person name="Horton D.L."/>
            <person name="Alikhan N.F."/>
            <person name="Baker D."/>
            <person name="Gharbi K."/>
            <person name="Hall N."/>
            <person name="Watson M."/>
            <person name="Adriaenssens E.M."/>
            <person name="Foster-Nyarko E."/>
            <person name="Jarju S."/>
            <person name="Secka A."/>
            <person name="Antonio M."/>
            <person name="Oren A."/>
            <person name="Chaudhuri R.R."/>
            <person name="La Ragione R."/>
            <person name="Hildebrand F."/>
            <person name="Pallen M.J."/>
        </authorList>
    </citation>
    <scope>NUCLEOTIDE SEQUENCE</scope>
    <source>
        <strain evidence="3">F1-3629</strain>
    </source>
</reference>
<dbReference type="Pfam" id="PF03235">
    <property type="entry name" value="GmrSD_N"/>
    <property type="match status" value="1"/>
</dbReference>
<comment type="caution">
    <text evidence="3">The sequence shown here is derived from an EMBL/GenBank/DDBJ whole genome shotgun (WGS) entry which is preliminary data.</text>
</comment>
<dbReference type="Proteomes" id="UP000771749">
    <property type="component" value="Unassembled WGS sequence"/>
</dbReference>
<accession>A0A940DS48</accession>
<organism evidence="3 4">
    <name type="scientific">Candidatus Cryptobacteroides gallistercoris</name>
    <dbReference type="NCBI Taxonomy" id="2840765"/>
    <lineage>
        <taxon>Bacteria</taxon>
        <taxon>Pseudomonadati</taxon>
        <taxon>Bacteroidota</taxon>
        <taxon>Bacteroidia</taxon>
        <taxon>Bacteroidales</taxon>
        <taxon>Candidatus Cryptobacteroides</taxon>
    </lineage>
</organism>
<dbReference type="PANTHER" id="PTHR35149:SF1">
    <property type="entry name" value="DUF5655 DOMAIN-CONTAINING PROTEIN"/>
    <property type="match status" value="1"/>
</dbReference>
<dbReference type="EMBL" id="JADIMJ010000117">
    <property type="protein sequence ID" value="MBO8454592.1"/>
    <property type="molecule type" value="Genomic_DNA"/>
</dbReference>
<evidence type="ECO:0000313" key="3">
    <source>
        <dbReference type="EMBL" id="MBO8454592.1"/>
    </source>
</evidence>
<sequence length="586" mass="69267">MNATITLREYLEKKKTFVIPYYQRGYVWGKIKGGGAKDSVSYMIDSLTAGYNAHAEVFIQGVTVSELQNEIILIDGQQRTTFFYLLLKSLGYRGQFGLRYEIREKSKEYLTSDVLLDDFSEDVNEEYQDIYFFKKTLRLINGREGLGKISDRDTFCEYVLDNVKFLYIDIPEEKATKVFTMMNGNKAVMKAEELVKAELLRLASLNDTKSADITDNEMFMAEWDSNMLRSRYAREWDKWLQWWNRDDVKRFFKVDNVMGLLVSTYMNPKQSVSFENFKQSFLSEQKPIEAKKVFDGLRRLQKRFADAFNDPQSFNRIGAILRISGPDDRISFIRWYFGNSMCFYDKARKHNELDRYYKLAFLGLNHKKITESDNKDIIKEKYDDLYRLLADNGLYNNNKEEAFRLLLRLNIDEDNSQEDGSGRKFDFSIWDNDRRGRSLEHIYPKSKVYHIERQGDGIEVYKNGKDENLDKSKISDKSYISRDSCRWNNVEASEHSIGNLVLLYKDDNSSFNDSPFDEKKAMFFKKPKDDKDKEVKAFFKSRHLLHTIYKFANSTWTGEDIAKNKFQTLDEFKEYYKEFMEDYGKE</sequence>
<dbReference type="AlphaFoldDB" id="A0A940DS48"/>
<reference evidence="3" key="1">
    <citation type="submission" date="2020-10" db="EMBL/GenBank/DDBJ databases">
        <authorList>
            <person name="Gilroy R."/>
        </authorList>
    </citation>
    <scope>NUCLEOTIDE SEQUENCE</scope>
    <source>
        <strain evidence="3">F1-3629</strain>
    </source>
</reference>
<evidence type="ECO:0000313" key="4">
    <source>
        <dbReference type="Proteomes" id="UP000771749"/>
    </source>
</evidence>
<evidence type="ECO:0000259" key="1">
    <source>
        <dbReference type="Pfam" id="PF03235"/>
    </source>
</evidence>
<dbReference type="InterPro" id="IPR004919">
    <property type="entry name" value="GmrSD_N"/>
</dbReference>
<evidence type="ECO:0000259" key="2">
    <source>
        <dbReference type="Pfam" id="PF07510"/>
    </source>
</evidence>
<proteinExistence type="predicted"/>
<dbReference type="PANTHER" id="PTHR35149">
    <property type="entry name" value="SLL5132 PROTEIN"/>
    <property type="match status" value="1"/>
</dbReference>
<feature type="domain" description="GmrSD restriction endonucleases C-terminal" evidence="2">
    <location>
        <begin position="381"/>
        <end position="564"/>
    </location>
</feature>